<dbReference type="InterPro" id="IPR036264">
    <property type="entry name" value="Bact_exopeptidase_dim_dom"/>
</dbReference>
<evidence type="ECO:0000313" key="3">
    <source>
        <dbReference type="EMBL" id="GAA0597669.1"/>
    </source>
</evidence>
<comment type="caution">
    <text evidence="3">The sequence shown here is derived from an EMBL/GenBank/DDBJ whole genome shotgun (WGS) entry which is preliminary data.</text>
</comment>
<keyword evidence="4" id="KW-1185">Reference proteome</keyword>
<dbReference type="Pfam" id="PF01546">
    <property type="entry name" value="Peptidase_M20"/>
    <property type="match status" value="1"/>
</dbReference>
<protein>
    <submittedName>
        <fullName evidence="3">M20 aminoacylase family protein</fullName>
    </submittedName>
</protein>
<gene>
    <name evidence="3" type="ORF">GCM10009416_39890</name>
</gene>
<evidence type="ECO:0000313" key="4">
    <source>
        <dbReference type="Proteomes" id="UP001501588"/>
    </source>
</evidence>
<reference evidence="4" key="1">
    <citation type="journal article" date="2019" name="Int. J. Syst. Evol. Microbiol.">
        <title>The Global Catalogue of Microorganisms (GCM) 10K type strain sequencing project: providing services to taxonomists for standard genome sequencing and annotation.</title>
        <authorList>
            <consortium name="The Broad Institute Genomics Platform"/>
            <consortium name="The Broad Institute Genome Sequencing Center for Infectious Disease"/>
            <person name="Wu L."/>
            <person name="Ma J."/>
        </authorList>
    </citation>
    <scope>NUCLEOTIDE SEQUENCE [LARGE SCALE GENOMIC DNA]</scope>
    <source>
        <strain evidence="4">JCM 9933</strain>
    </source>
</reference>
<dbReference type="EMBL" id="BAAAFZ010000064">
    <property type="protein sequence ID" value="GAA0597669.1"/>
    <property type="molecule type" value="Genomic_DNA"/>
</dbReference>
<organism evidence="3 4">
    <name type="scientific">Craurococcus roseus</name>
    <dbReference type="NCBI Taxonomy" id="77585"/>
    <lineage>
        <taxon>Bacteria</taxon>
        <taxon>Pseudomonadati</taxon>
        <taxon>Pseudomonadota</taxon>
        <taxon>Alphaproteobacteria</taxon>
        <taxon>Acetobacterales</taxon>
        <taxon>Acetobacteraceae</taxon>
        <taxon>Craurococcus</taxon>
    </lineage>
</organism>
<dbReference type="NCBIfam" id="TIGR01891">
    <property type="entry name" value="amidohydrolases"/>
    <property type="match status" value="1"/>
</dbReference>
<sequence length="394" mass="42292">MPIINRIAEFHPEMTAWRRDLHQHPEIGFQEVRTSGVIAQKLREFGCDAVETGMAKTGVVATIKGAGAGGEGRAIGLRADIDALPIHEETGLPHASKNPGRMHACGHDGHTAMLLGAAKYLSETRNFSGTVHLIFQPAEENGGGGRVMVEEGLFDRFPVERVFGLHNWPGVPQGQFIWREGPIMAAVANIEITIKGKGAHGAMPHQGNDPVVIASHIVTALQSIVARNVEPAESGVITIGSIQGGDTFNVIPETVRMLGTARWFAPEVGDILENKLRAIATGVAAAFGAEATAKFERLYPATVNEPESTRLTLDAAGAVVGKERVHHMPRPTMGGEDFSFMLEAKAGSYILLGAGRGPDDPQVHHPRYDFNDEVLPVGASYWATLVEQLLPRKG</sequence>
<dbReference type="PANTHER" id="PTHR11014">
    <property type="entry name" value="PEPTIDASE M20 FAMILY MEMBER"/>
    <property type="match status" value="1"/>
</dbReference>
<dbReference type="PIRSF" id="PIRSF005962">
    <property type="entry name" value="Pept_M20D_amidohydro"/>
    <property type="match status" value="1"/>
</dbReference>
<dbReference type="Gene3D" id="3.40.630.10">
    <property type="entry name" value="Zn peptidases"/>
    <property type="match status" value="1"/>
</dbReference>
<dbReference type="PANTHER" id="PTHR11014:SF63">
    <property type="entry name" value="METALLOPEPTIDASE, PUTATIVE (AFU_ORTHOLOGUE AFUA_6G09600)-RELATED"/>
    <property type="match status" value="1"/>
</dbReference>
<evidence type="ECO:0000259" key="2">
    <source>
        <dbReference type="Pfam" id="PF07687"/>
    </source>
</evidence>
<dbReference type="CDD" id="cd05666">
    <property type="entry name" value="M20_Acy1-like"/>
    <property type="match status" value="1"/>
</dbReference>
<evidence type="ECO:0000256" key="1">
    <source>
        <dbReference type="ARBA" id="ARBA00022801"/>
    </source>
</evidence>
<dbReference type="Proteomes" id="UP001501588">
    <property type="component" value="Unassembled WGS sequence"/>
</dbReference>
<dbReference type="Pfam" id="PF07687">
    <property type="entry name" value="M20_dimer"/>
    <property type="match status" value="1"/>
</dbReference>
<accession>A0ABP3R034</accession>
<dbReference type="Gene3D" id="3.30.70.360">
    <property type="match status" value="1"/>
</dbReference>
<dbReference type="RefSeq" id="WP_343897160.1">
    <property type="nucleotide sequence ID" value="NZ_BAAAFZ010000064.1"/>
</dbReference>
<dbReference type="SUPFAM" id="SSF53187">
    <property type="entry name" value="Zn-dependent exopeptidases"/>
    <property type="match status" value="1"/>
</dbReference>
<dbReference type="InterPro" id="IPR011650">
    <property type="entry name" value="Peptidase_M20_dimer"/>
</dbReference>
<dbReference type="SUPFAM" id="SSF55031">
    <property type="entry name" value="Bacterial exopeptidase dimerisation domain"/>
    <property type="match status" value="1"/>
</dbReference>
<dbReference type="InterPro" id="IPR017439">
    <property type="entry name" value="Amidohydrolase"/>
</dbReference>
<name>A0ABP3R034_9PROT</name>
<keyword evidence="1" id="KW-0378">Hydrolase</keyword>
<dbReference type="InterPro" id="IPR002933">
    <property type="entry name" value="Peptidase_M20"/>
</dbReference>
<feature type="domain" description="Peptidase M20 dimerisation" evidence="2">
    <location>
        <begin position="188"/>
        <end position="280"/>
    </location>
</feature>
<proteinExistence type="predicted"/>